<dbReference type="STRING" id="670386.D3AY36"/>
<proteinExistence type="inferred from homology"/>
<reference evidence="8 9" key="1">
    <citation type="journal article" date="2011" name="Genome Res.">
        <title>Phylogeny-wide analysis of social amoeba genomes highlights ancient origins for complex intercellular communication.</title>
        <authorList>
            <person name="Heidel A.J."/>
            <person name="Lawal H.M."/>
            <person name="Felder M."/>
            <person name="Schilde C."/>
            <person name="Helps N.R."/>
            <person name="Tunggal B."/>
            <person name="Rivero F."/>
            <person name="John U."/>
            <person name="Schleicher M."/>
            <person name="Eichinger L."/>
            <person name="Platzer M."/>
            <person name="Noegel A.A."/>
            <person name="Schaap P."/>
            <person name="Gloeckner G."/>
        </authorList>
    </citation>
    <scope>NUCLEOTIDE SEQUENCE [LARGE SCALE GENOMIC DNA]</scope>
    <source>
        <strain evidence="9">ATCC 26659 / Pp 5 / PN500</strain>
    </source>
</reference>
<dbReference type="InterPro" id="IPR012675">
    <property type="entry name" value="Beta-grasp_dom_sf"/>
</dbReference>
<accession>D3AY36</accession>
<evidence type="ECO:0000256" key="1">
    <source>
        <dbReference type="ARBA" id="ARBA00010914"/>
    </source>
</evidence>
<comment type="similarity">
    <text evidence="1">Belongs to the adrenodoxin/putidaredoxin family.</text>
</comment>
<feature type="domain" description="2Fe-2S ferredoxin-type" evidence="7">
    <location>
        <begin position="81"/>
        <end position="183"/>
    </location>
</feature>
<dbReference type="AlphaFoldDB" id="D3AY36"/>
<gene>
    <name evidence="8" type="ORF">PPL_01095</name>
</gene>
<dbReference type="GO" id="GO:0009055">
    <property type="term" value="F:electron transfer activity"/>
    <property type="evidence" value="ECO:0007669"/>
    <property type="project" value="TreeGrafter"/>
</dbReference>
<protein>
    <recommendedName>
        <fullName evidence="7">2Fe-2S ferredoxin-type domain-containing protein</fullName>
    </recommendedName>
</protein>
<organism evidence="8 9">
    <name type="scientific">Heterostelium pallidum (strain ATCC 26659 / Pp 5 / PN500)</name>
    <name type="common">Cellular slime mold</name>
    <name type="synonym">Polysphondylium pallidum</name>
    <dbReference type="NCBI Taxonomy" id="670386"/>
    <lineage>
        <taxon>Eukaryota</taxon>
        <taxon>Amoebozoa</taxon>
        <taxon>Evosea</taxon>
        <taxon>Eumycetozoa</taxon>
        <taxon>Dictyostelia</taxon>
        <taxon>Acytosteliales</taxon>
        <taxon>Acytosteliaceae</taxon>
        <taxon>Heterostelium</taxon>
    </lineage>
</organism>
<keyword evidence="9" id="KW-1185">Reference proteome</keyword>
<dbReference type="Gene3D" id="3.10.20.30">
    <property type="match status" value="1"/>
</dbReference>
<keyword evidence="2" id="KW-0001">2Fe-2S</keyword>
<evidence type="ECO:0000256" key="3">
    <source>
        <dbReference type="ARBA" id="ARBA00022723"/>
    </source>
</evidence>
<evidence type="ECO:0000256" key="6">
    <source>
        <dbReference type="ARBA" id="ARBA00034078"/>
    </source>
</evidence>
<sequence length="196" mass="21611">MIRYTLNSLVKSSSSSRNATLRSSLYSSKSTYNSSSSNSINSLNSFNKSFSATLSCSVYKPCFSVQYFSSHSKASPNAELVPITFIDKEGQRIDLKVPEGTSLLDIAHDNDIDLEGACEGSVACSTCHCYIEPKFYEKLEQPTDEENDMLDLAFDLKTNSRLGCQVIVTKELSGMEVTLPSATRNMSVDGYKPPRH</sequence>
<dbReference type="InterPro" id="IPR036010">
    <property type="entry name" value="2Fe-2S_ferredoxin-like_sf"/>
</dbReference>
<dbReference type="PROSITE" id="PS00814">
    <property type="entry name" value="ADX"/>
    <property type="match status" value="1"/>
</dbReference>
<evidence type="ECO:0000256" key="4">
    <source>
        <dbReference type="ARBA" id="ARBA00023004"/>
    </source>
</evidence>
<dbReference type="CDD" id="cd00207">
    <property type="entry name" value="fer2"/>
    <property type="match status" value="1"/>
</dbReference>
<keyword evidence="4" id="KW-0408">Iron</keyword>
<evidence type="ECO:0000313" key="8">
    <source>
        <dbReference type="EMBL" id="EFA85863.1"/>
    </source>
</evidence>
<dbReference type="GO" id="GO:0005739">
    <property type="term" value="C:mitochondrion"/>
    <property type="evidence" value="ECO:0007669"/>
    <property type="project" value="TreeGrafter"/>
</dbReference>
<dbReference type="Pfam" id="PF00111">
    <property type="entry name" value="Fer2"/>
    <property type="match status" value="1"/>
</dbReference>
<dbReference type="OMA" id="DEMWRAH"/>
<dbReference type="GO" id="GO:0051537">
    <property type="term" value="F:2 iron, 2 sulfur cluster binding"/>
    <property type="evidence" value="ECO:0007669"/>
    <property type="project" value="UniProtKB-KW"/>
</dbReference>
<keyword evidence="5" id="KW-0411">Iron-sulfur</keyword>
<dbReference type="GO" id="GO:0046872">
    <property type="term" value="F:metal ion binding"/>
    <property type="evidence" value="ECO:0007669"/>
    <property type="project" value="UniProtKB-KW"/>
</dbReference>
<dbReference type="GeneID" id="31356625"/>
<dbReference type="SUPFAM" id="SSF54292">
    <property type="entry name" value="2Fe-2S ferredoxin-like"/>
    <property type="match status" value="1"/>
</dbReference>
<evidence type="ECO:0000313" key="9">
    <source>
        <dbReference type="Proteomes" id="UP000001396"/>
    </source>
</evidence>
<keyword evidence="3" id="KW-0479">Metal-binding</keyword>
<dbReference type="InParanoid" id="D3AY36"/>
<dbReference type="Proteomes" id="UP000001396">
    <property type="component" value="Unassembled WGS sequence"/>
</dbReference>
<evidence type="ECO:0000256" key="2">
    <source>
        <dbReference type="ARBA" id="ARBA00022714"/>
    </source>
</evidence>
<dbReference type="GO" id="GO:0140647">
    <property type="term" value="P:P450-containing electron transport chain"/>
    <property type="evidence" value="ECO:0007669"/>
    <property type="project" value="InterPro"/>
</dbReference>
<dbReference type="InterPro" id="IPR018298">
    <property type="entry name" value="Adrenodoxin_Fe-S_BS"/>
</dbReference>
<dbReference type="PANTHER" id="PTHR23426">
    <property type="entry name" value="FERREDOXIN/ADRENODOXIN"/>
    <property type="match status" value="1"/>
</dbReference>
<name>D3AY36_HETP5</name>
<evidence type="ECO:0000259" key="7">
    <source>
        <dbReference type="PROSITE" id="PS51085"/>
    </source>
</evidence>
<dbReference type="PANTHER" id="PTHR23426:SF65">
    <property type="entry name" value="FERREDOXIN-2, MITOCHONDRIAL"/>
    <property type="match status" value="1"/>
</dbReference>
<dbReference type="PROSITE" id="PS51085">
    <property type="entry name" value="2FE2S_FER_2"/>
    <property type="match status" value="1"/>
</dbReference>
<comment type="cofactor">
    <cofactor evidence="6">
        <name>[2Fe-2S] cluster</name>
        <dbReference type="ChEBI" id="CHEBI:190135"/>
    </cofactor>
</comment>
<dbReference type="InterPro" id="IPR001041">
    <property type="entry name" value="2Fe-2S_ferredoxin-type"/>
</dbReference>
<dbReference type="InterPro" id="IPR001055">
    <property type="entry name" value="Adrenodoxin-like"/>
</dbReference>
<dbReference type="FunCoup" id="D3AY36">
    <property type="interactions" value="292"/>
</dbReference>
<dbReference type="RefSeq" id="XP_020437969.1">
    <property type="nucleotide sequence ID" value="XM_020572111.1"/>
</dbReference>
<dbReference type="PRINTS" id="PR00355">
    <property type="entry name" value="ADRENODOXIN"/>
</dbReference>
<evidence type="ECO:0000256" key="5">
    <source>
        <dbReference type="ARBA" id="ARBA00023014"/>
    </source>
</evidence>
<dbReference type="EMBL" id="ADBJ01000004">
    <property type="protein sequence ID" value="EFA85863.1"/>
    <property type="molecule type" value="Genomic_DNA"/>
</dbReference>
<comment type="caution">
    <text evidence="8">The sequence shown here is derived from an EMBL/GenBank/DDBJ whole genome shotgun (WGS) entry which is preliminary data.</text>
</comment>